<dbReference type="PANTHER" id="PTHR47628:SF1">
    <property type="entry name" value="ALIPHATIC AMIDASE EXPRESSION-REGULATING PROTEIN"/>
    <property type="match status" value="1"/>
</dbReference>
<organism evidence="1 2">
    <name type="scientific">Pelomicrobium methylotrophicum</name>
    <dbReference type="NCBI Taxonomy" id="2602750"/>
    <lineage>
        <taxon>Bacteria</taxon>
        <taxon>Pseudomonadati</taxon>
        <taxon>Pseudomonadota</taxon>
        <taxon>Hydrogenophilia</taxon>
        <taxon>Hydrogenophilia incertae sedis</taxon>
        <taxon>Pelomicrobium</taxon>
    </lineage>
</organism>
<dbReference type="Gene3D" id="3.40.50.2300">
    <property type="match status" value="1"/>
</dbReference>
<reference evidence="1 2" key="1">
    <citation type="submission" date="2019-08" db="EMBL/GenBank/DDBJ databases">
        <title>Pelomicrobium methylotrophicum gen. nov., sp. nov. a moderately thermophilic, facultatively anaerobic, lithoautotrophic and methylotrophic bacterium isolated from a terrestrial mud volcano.</title>
        <authorList>
            <person name="Slobodkina G.B."/>
            <person name="Merkel A.Y."/>
            <person name="Slobodkin A.I."/>
        </authorList>
    </citation>
    <scope>NUCLEOTIDE SEQUENCE [LARGE SCALE GENOMIC DNA]</scope>
    <source>
        <strain evidence="1 2">SM250</strain>
    </source>
</reference>
<comment type="caution">
    <text evidence="1">The sequence shown here is derived from an EMBL/GenBank/DDBJ whole genome shotgun (WGS) entry which is preliminary data.</text>
</comment>
<dbReference type="EMBL" id="VPFL01000017">
    <property type="protein sequence ID" value="TXF11054.1"/>
    <property type="molecule type" value="Genomic_DNA"/>
</dbReference>
<dbReference type="Pfam" id="PF13433">
    <property type="entry name" value="Peripla_BP_5"/>
    <property type="match status" value="1"/>
</dbReference>
<evidence type="ECO:0000313" key="1">
    <source>
        <dbReference type="EMBL" id="TXF11054.1"/>
    </source>
</evidence>
<dbReference type="AlphaFoldDB" id="A0A5C7EI77"/>
<dbReference type="Proteomes" id="UP000321201">
    <property type="component" value="Unassembled WGS sequence"/>
</dbReference>
<proteinExistence type="predicted"/>
<protein>
    <submittedName>
        <fullName evidence="1">Transporter substrate-binding protein</fullName>
    </submittedName>
</protein>
<dbReference type="OrthoDB" id="5288800at2"/>
<evidence type="ECO:0000313" key="2">
    <source>
        <dbReference type="Proteomes" id="UP000321201"/>
    </source>
</evidence>
<gene>
    <name evidence="1" type="ORF">FR698_12010</name>
</gene>
<dbReference type="InParanoid" id="A0A5C7EI77"/>
<keyword evidence="2" id="KW-1185">Reference proteome</keyword>
<name>A0A5C7EI77_9PROT</name>
<sequence>MRRRTLPKATASSAIAVKGVDQDRHPRFFLRTKAISKIEPVVVDRAFKWPRWTEPARQLLAKDKVGALFGCRTSASQSVLSVFERLNGLLYPMQYEEKE</sequence>
<accession>A0A5C7EI77</accession>
<dbReference type="InterPro" id="IPR028082">
    <property type="entry name" value="Peripla_BP_I"/>
</dbReference>
<dbReference type="SUPFAM" id="SSF53822">
    <property type="entry name" value="Periplasmic binding protein-like I"/>
    <property type="match status" value="1"/>
</dbReference>
<dbReference type="PANTHER" id="PTHR47628">
    <property type="match status" value="1"/>
</dbReference>